<dbReference type="EMBL" id="MFJZ01000043">
    <property type="protein sequence ID" value="OGG29496.1"/>
    <property type="molecule type" value="Genomic_DNA"/>
</dbReference>
<evidence type="ECO:0000313" key="1">
    <source>
        <dbReference type="EMBL" id="OGG29496.1"/>
    </source>
</evidence>
<gene>
    <name evidence="1" type="ORF">A2973_04950</name>
</gene>
<protein>
    <submittedName>
        <fullName evidence="1">Uncharacterized protein</fullName>
    </submittedName>
</protein>
<organism evidence="1 2">
    <name type="scientific">Candidatus Gottesmanbacteria bacterium RIFCSPLOWO2_01_FULL_49_10</name>
    <dbReference type="NCBI Taxonomy" id="1798396"/>
    <lineage>
        <taxon>Bacteria</taxon>
        <taxon>Candidatus Gottesmaniibacteriota</taxon>
    </lineage>
</organism>
<dbReference type="STRING" id="1798396.A2973_04950"/>
<dbReference type="AlphaFoldDB" id="A0A1F6AXT9"/>
<proteinExistence type="predicted"/>
<accession>A0A1F6AXT9</accession>
<evidence type="ECO:0000313" key="2">
    <source>
        <dbReference type="Proteomes" id="UP000176409"/>
    </source>
</evidence>
<name>A0A1F6AXT9_9BACT</name>
<sequence length="72" mass="7963">MKGAEIYMGKPRCEALPTYHNDARAHHLQMIEKAGTIKPGEIIEVSRGKLVINLTQDTISAPQYDAKQADAQ</sequence>
<dbReference type="Proteomes" id="UP000176409">
    <property type="component" value="Unassembled WGS sequence"/>
</dbReference>
<reference evidence="1 2" key="1">
    <citation type="journal article" date="2016" name="Nat. Commun.">
        <title>Thousands of microbial genomes shed light on interconnected biogeochemical processes in an aquifer system.</title>
        <authorList>
            <person name="Anantharaman K."/>
            <person name="Brown C.T."/>
            <person name="Hug L.A."/>
            <person name="Sharon I."/>
            <person name="Castelle C.J."/>
            <person name="Probst A.J."/>
            <person name="Thomas B.C."/>
            <person name="Singh A."/>
            <person name="Wilkins M.J."/>
            <person name="Karaoz U."/>
            <person name="Brodie E.L."/>
            <person name="Williams K.H."/>
            <person name="Hubbard S.S."/>
            <person name="Banfield J.F."/>
        </authorList>
    </citation>
    <scope>NUCLEOTIDE SEQUENCE [LARGE SCALE GENOMIC DNA]</scope>
</reference>
<comment type="caution">
    <text evidence="1">The sequence shown here is derived from an EMBL/GenBank/DDBJ whole genome shotgun (WGS) entry which is preliminary data.</text>
</comment>